<dbReference type="Proteomes" id="UP001151532">
    <property type="component" value="Chromosome 5"/>
</dbReference>
<reference evidence="2" key="2">
    <citation type="journal article" date="2023" name="Int. J. Mol. Sci.">
        <title>De Novo Assembly and Annotation of 11 Diverse Shrub Willow (Salix) Genomes Reveals Novel Gene Organization in Sex-Linked Regions.</title>
        <authorList>
            <person name="Hyden B."/>
            <person name="Feng K."/>
            <person name="Yates T.B."/>
            <person name="Jawdy S."/>
            <person name="Cereghino C."/>
            <person name="Smart L.B."/>
            <person name="Muchero W."/>
        </authorList>
    </citation>
    <scope>NUCLEOTIDE SEQUENCE</scope>
    <source>
        <tissue evidence="2">Shoot tip</tissue>
    </source>
</reference>
<reference evidence="2" key="1">
    <citation type="submission" date="2022-11" db="EMBL/GenBank/DDBJ databases">
        <authorList>
            <person name="Hyden B.L."/>
            <person name="Feng K."/>
            <person name="Yates T."/>
            <person name="Jawdy S."/>
            <person name="Smart L.B."/>
            <person name="Muchero W."/>
        </authorList>
    </citation>
    <scope>NUCLEOTIDE SEQUENCE</scope>
    <source>
        <tissue evidence="2">Shoot tip</tissue>
    </source>
</reference>
<sequence>MQSIHLEWLKLRRILLLMRLHAVNGCIMDPSGHKLLLCFQASGNEDFLLNFH</sequence>
<evidence type="ECO:0000313" key="2">
    <source>
        <dbReference type="EMBL" id="KAJ6774380.1"/>
    </source>
</evidence>
<comment type="caution">
    <text evidence="2">The sequence shown here is derived from an EMBL/GenBank/DDBJ whole genome shotgun (WGS) entry which is preliminary data.</text>
</comment>
<keyword evidence="1" id="KW-0732">Signal</keyword>
<proteinExistence type="predicted"/>
<dbReference type="AlphaFoldDB" id="A0A9Q0WVN7"/>
<accession>A0A9Q0WVN7</accession>
<organism evidence="2 3">
    <name type="scientific">Salix purpurea</name>
    <name type="common">Purple osier willow</name>
    <dbReference type="NCBI Taxonomy" id="77065"/>
    <lineage>
        <taxon>Eukaryota</taxon>
        <taxon>Viridiplantae</taxon>
        <taxon>Streptophyta</taxon>
        <taxon>Embryophyta</taxon>
        <taxon>Tracheophyta</taxon>
        <taxon>Spermatophyta</taxon>
        <taxon>Magnoliopsida</taxon>
        <taxon>eudicotyledons</taxon>
        <taxon>Gunneridae</taxon>
        <taxon>Pentapetalae</taxon>
        <taxon>rosids</taxon>
        <taxon>fabids</taxon>
        <taxon>Malpighiales</taxon>
        <taxon>Salicaceae</taxon>
        <taxon>Saliceae</taxon>
        <taxon>Salix</taxon>
    </lineage>
</organism>
<feature type="signal peptide" evidence="1">
    <location>
        <begin position="1"/>
        <end position="25"/>
    </location>
</feature>
<gene>
    <name evidence="2" type="ORF">OIU79_017727</name>
</gene>
<evidence type="ECO:0000313" key="3">
    <source>
        <dbReference type="Proteomes" id="UP001151532"/>
    </source>
</evidence>
<keyword evidence="3" id="KW-1185">Reference proteome</keyword>
<name>A0A9Q0WVN7_SALPP</name>
<feature type="chain" id="PRO_5040284193" evidence="1">
    <location>
        <begin position="26"/>
        <end position="52"/>
    </location>
</feature>
<dbReference type="EMBL" id="JAPFFK010000002">
    <property type="protein sequence ID" value="KAJ6774380.1"/>
    <property type="molecule type" value="Genomic_DNA"/>
</dbReference>
<evidence type="ECO:0000256" key="1">
    <source>
        <dbReference type="SAM" id="SignalP"/>
    </source>
</evidence>
<protein>
    <submittedName>
        <fullName evidence="2">Uncharacterized protein</fullName>
    </submittedName>
</protein>